<gene>
    <name evidence="1" type="ORF">AVEN_94338_1</name>
</gene>
<sequence length="105" mass="12063">MLSDGVILLHDNARPHTARKTQKLLRKLSLELPPIQLRFGTCEYFLFPKLKEHLFGTRFSSDSDVKTSAENWINGQGCVFYRAGLNKLVMRSDKCLDRFGQYVGK</sequence>
<protein>
    <recommendedName>
        <fullName evidence="3">Histone-lysine N-methyltransferase SETMAR</fullName>
    </recommendedName>
</protein>
<evidence type="ECO:0008006" key="3">
    <source>
        <dbReference type="Google" id="ProtNLM"/>
    </source>
</evidence>
<dbReference type="EMBL" id="BGPR01000549">
    <property type="protein sequence ID" value="GBM25889.1"/>
    <property type="molecule type" value="Genomic_DNA"/>
</dbReference>
<dbReference type="PANTHER" id="PTHR46060:SF3">
    <property type="entry name" value="PROTEIN GVQW3"/>
    <property type="match status" value="1"/>
</dbReference>
<dbReference type="GO" id="GO:0003676">
    <property type="term" value="F:nucleic acid binding"/>
    <property type="evidence" value="ECO:0007669"/>
    <property type="project" value="InterPro"/>
</dbReference>
<accession>A0A4Y2EC81</accession>
<organism evidence="1 2">
    <name type="scientific">Araneus ventricosus</name>
    <name type="common">Orbweaver spider</name>
    <name type="synonym">Epeira ventricosa</name>
    <dbReference type="NCBI Taxonomy" id="182803"/>
    <lineage>
        <taxon>Eukaryota</taxon>
        <taxon>Metazoa</taxon>
        <taxon>Ecdysozoa</taxon>
        <taxon>Arthropoda</taxon>
        <taxon>Chelicerata</taxon>
        <taxon>Arachnida</taxon>
        <taxon>Araneae</taxon>
        <taxon>Araneomorphae</taxon>
        <taxon>Entelegynae</taxon>
        <taxon>Araneoidea</taxon>
        <taxon>Araneidae</taxon>
        <taxon>Araneus</taxon>
    </lineage>
</organism>
<reference evidence="1 2" key="1">
    <citation type="journal article" date="2019" name="Sci. Rep.">
        <title>Orb-weaving spider Araneus ventricosus genome elucidates the spidroin gene catalogue.</title>
        <authorList>
            <person name="Kono N."/>
            <person name="Nakamura H."/>
            <person name="Ohtoshi R."/>
            <person name="Moran D.A.P."/>
            <person name="Shinohara A."/>
            <person name="Yoshida Y."/>
            <person name="Fujiwara M."/>
            <person name="Mori M."/>
            <person name="Tomita M."/>
            <person name="Arakawa K."/>
        </authorList>
    </citation>
    <scope>NUCLEOTIDE SEQUENCE [LARGE SCALE GENOMIC DNA]</scope>
</reference>
<dbReference type="InterPro" id="IPR036397">
    <property type="entry name" value="RNaseH_sf"/>
</dbReference>
<evidence type="ECO:0000313" key="2">
    <source>
        <dbReference type="Proteomes" id="UP000499080"/>
    </source>
</evidence>
<comment type="caution">
    <text evidence="1">The sequence shown here is derived from an EMBL/GenBank/DDBJ whole genome shotgun (WGS) entry which is preliminary data.</text>
</comment>
<dbReference type="Proteomes" id="UP000499080">
    <property type="component" value="Unassembled WGS sequence"/>
</dbReference>
<proteinExistence type="predicted"/>
<dbReference type="AlphaFoldDB" id="A0A4Y2EC81"/>
<dbReference type="PANTHER" id="PTHR46060">
    <property type="entry name" value="MARINER MOS1 TRANSPOSASE-LIKE PROTEIN"/>
    <property type="match status" value="1"/>
</dbReference>
<evidence type="ECO:0000313" key="1">
    <source>
        <dbReference type="EMBL" id="GBM25889.1"/>
    </source>
</evidence>
<dbReference type="Gene3D" id="3.30.420.10">
    <property type="entry name" value="Ribonuclease H-like superfamily/Ribonuclease H"/>
    <property type="match status" value="1"/>
</dbReference>
<dbReference type="InterPro" id="IPR052709">
    <property type="entry name" value="Transposase-MT_Hybrid"/>
</dbReference>
<dbReference type="OrthoDB" id="10042427at2759"/>
<name>A0A4Y2EC81_ARAVE</name>
<keyword evidence="2" id="KW-1185">Reference proteome</keyword>